<comment type="subunit">
    <text evidence="8 9">F-type ATPases have 2 components, CF(1) - the catalytic core - and CF(0) - the membrane proton channel. CF(1) has five subunits: alpha(3), beta(3), gamma(1), delta(1), epsilon(1). CF(0) has three main subunits: a, b and c.</text>
</comment>
<dbReference type="Gene3D" id="2.60.15.10">
    <property type="entry name" value="F0F1 ATP synthase delta/epsilon subunit, N-terminal"/>
    <property type="match status" value="1"/>
</dbReference>
<evidence type="ECO:0000256" key="7">
    <source>
        <dbReference type="ARBA" id="ARBA00023310"/>
    </source>
</evidence>
<dbReference type="InterPro" id="IPR020547">
    <property type="entry name" value="ATP_synth_F1_esu_C"/>
</dbReference>
<evidence type="ECO:0000256" key="4">
    <source>
        <dbReference type="ARBA" id="ARBA00023065"/>
    </source>
</evidence>
<dbReference type="PANTHER" id="PTHR13822:SF10">
    <property type="entry name" value="ATP SYNTHASE EPSILON CHAIN, CHLOROPLASTIC"/>
    <property type="match status" value="1"/>
</dbReference>
<organism evidence="12 13">
    <name type="scientific">Megamonas hypermegale</name>
    <dbReference type="NCBI Taxonomy" id="158847"/>
    <lineage>
        <taxon>Bacteria</taxon>
        <taxon>Bacillati</taxon>
        <taxon>Bacillota</taxon>
        <taxon>Negativicutes</taxon>
        <taxon>Selenomonadales</taxon>
        <taxon>Selenomonadaceae</taxon>
        <taxon>Megamonas</taxon>
    </lineage>
</organism>
<evidence type="ECO:0000256" key="9">
    <source>
        <dbReference type="RuleBase" id="RU003656"/>
    </source>
</evidence>
<evidence type="ECO:0000313" key="13">
    <source>
        <dbReference type="Proteomes" id="UP000215383"/>
    </source>
</evidence>
<dbReference type="GeneID" id="78507726"/>
<dbReference type="InterPro" id="IPR001469">
    <property type="entry name" value="ATP_synth_F1_dsu/esu"/>
</dbReference>
<keyword evidence="4 8" id="KW-0406">Ion transport</keyword>
<comment type="subcellular location">
    <subcellularLocation>
        <location evidence="8">Cell membrane</location>
        <topology evidence="8">Peripheral membrane protein</topology>
    </subcellularLocation>
    <subcellularLocation>
        <location evidence="1">Endomembrane system</location>
        <topology evidence="1">Peripheral membrane protein</topology>
    </subcellularLocation>
</comment>
<dbReference type="Gene3D" id="1.20.5.440">
    <property type="entry name" value="ATP synthase delta/epsilon subunit, C-terminal domain"/>
    <property type="match status" value="1"/>
</dbReference>
<gene>
    <name evidence="8 12" type="primary">atpC</name>
    <name evidence="12" type="ORF">SAMEA4364220_01734</name>
</gene>
<keyword evidence="6 8" id="KW-0139">CF(1)</keyword>
<dbReference type="EMBL" id="LT906446">
    <property type="protein sequence ID" value="SNV03252.1"/>
    <property type="molecule type" value="Genomic_DNA"/>
</dbReference>
<evidence type="ECO:0000256" key="3">
    <source>
        <dbReference type="ARBA" id="ARBA00022448"/>
    </source>
</evidence>
<dbReference type="CDD" id="cd12152">
    <property type="entry name" value="F1-ATPase_delta"/>
    <property type="match status" value="1"/>
</dbReference>
<keyword evidence="3 8" id="KW-0813">Transport</keyword>
<dbReference type="GO" id="GO:0005524">
    <property type="term" value="F:ATP binding"/>
    <property type="evidence" value="ECO:0007669"/>
    <property type="project" value="UniProtKB-UniRule"/>
</dbReference>
<keyword evidence="8" id="KW-1003">Cell membrane</keyword>
<evidence type="ECO:0000256" key="5">
    <source>
        <dbReference type="ARBA" id="ARBA00023136"/>
    </source>
</evidence>
<name>A0A239U088_9FIRM</name>
<accession>A0A239U088</accession>
<dbReference type="NCBIfam" id="TIGR01216">
    <property type="entry name" value="ATP_synt_epsi"/>
    <property type="match status" value="1"/>
</dbReference>
<evidence type="ECO:0000256" key="6">
    <source>
        <dbReference type="ARBA" id="ARBA00023196"/>
    </source>
</evidence>
<dbReference type="Proteomes" id="UP000215383">
    <property type="component" value="Chromosome 1"/>
</dbReference>
<dbReference type="OrthoDB" id="9804110at2"/>
<evidence type="ECO:0000313" key="12">
    <source>
        <dbReference type="EMBL" id="SNV03252.1"/>
    </source>
</evidence>
<proteinExistence type="inferred from homology"/>
<feature type="domain" description="ATP synthase F1 complex delta/epsilon subunit N-terminal" evidence="11">
    <location>
        <begin position="4"/>
        <end position="82"/>
    </location>
</feature>
<evidence type="ECO:0000256" key="2">
    <source>
        <dbReference type="ARBA" id="ARBA00005712"/>
    </source>
</evidence>
<evidence type="ECO:0000256" key="1">
    <source>
        <dbReference type="ARBA" id="ARBA00004184"/>
    </source>
</evidence>
<keyword evidence="13" id="KW-1185">Reference proteome</keyword>
<dbReference type="InterPro" id="IPR020546">
    <property type="entry name" value="ATP_synth_F1_dsu/esu_N"/>
</dbReference>
<dbReference type="GO" id="GO:0046933">
    <property type="term" value="F:proton-transporting ATP synthase activity, rotational mechanism"/>
    <property type="evidence" value="ECO:0007669"/>
    <property type="project" value="UniProtKB-UniRule"/>
</dbReference>
<comment type="similarity">
    <text evidence="2 8 9">Belongs to the ATPase epsilon chain family.</text>
</comment>
<keyword evidence="8" id="KW-0375">Hydrogen ion transport</keyword>
<dbReference type="AlphaFoldDB" id="A0A239U088"/>
<dbReference type="GO" id="GO:0005886">
    <property type="term" value="C:plasma membrane"/>
    <property type="evidence" value="ECO:0007669"/>
    <property type="project" value="UniProtKB-SubCell"/>
</dbReference>
<evidence type="ECO:0000259" key="10">
    <source>
        <dbReference type="Pfam" id="PF00401"/>
    </source>
</evidence>
<dbReference type="PANTHER" id="PTHR13822">
    <property type="entry name" value="ATP SYNTHASE DELTA/EPSILON CHAIN"/>
    <property type="match status" value="1"/>
</dbReference>
<dbReference type="Pfam" id="PF00401">
    <property type="entry name" value="ATP-synt_DE"/>
    <property type="match status" value="1"/>
</dbReference>
<comment type="function">
    <text evidence="8">Produces ATP from ADP in the presence of a proton gradient across the membrane.</text>
</comment>
<dbReference type="HAMAP" id="MF_00530">
    <property type="entry name" value="ATP_synth_epsil_bac"/>
    <property type="match status" value="1"/>
</dbReference>
<dbReference type="GO" id="GO:0012505">
    <property type="term" value="C:endomembrane system"/>
    <property type="evidence" value="ECO:0007669"/>
    <property type="project" value="UniProtKB-SubCell"/>
</dbReference>
<dbReference type="Pfam" id="PF02823">
    <property type="entry name" value="ATP-synt_DE_N"/>
    <property type="match status" value="1"/>
</dbReference>
<sequence>MAKIKLEIISPNKVVYSADIDMLIVRSISGDLGILPKHAPLLAGLVPHAMKAIIDGTENLIAVSGGFMEVQPDKIVVLASAAELPIEIDINRAKRAYERAKKRLESFNQNPEVNIDIDTIRARAAMARAKARLVATKTDVG</sequence>
<evidence type="ECO:0000256" key="8">
    <source>
        <dbReference type="HAMAP-Rule" id="MF_00530"/>
    </source>
</evidence>
<feature type="domain" description="ATP synthase epsilon subunit C-terminal" evidence="10">
    <location>
        <begin position="87"/>
        <end position="135"/>
    </location>
</feature>
<dbReference type="eggNOG" id="COG0355">
    <property type="taxonomic scope" value="Bacteria"/>
</dbReference>
<dbReference type="InterPro" id="IPR036771">
    <property type="entry name" value="ATPsynth_dsu/esu_N"/>
</dbReference>
<protein>
    <recommendedName>
        <fullName evidence="8">ATP synthase epsilon chain</fullName>
    </recommendedName>
    <alternativeName>
        <fullName evidence="8">ATP synthase F1 sector epsilon subunit</fullName>
    </alternativeName>
    <alternativeName>
        <fullName evidence="8">F-ATPase epsilon subunit</fullName>
    </alternativeName>
</protein>
<keyword evidence="7 8" id="KW-0066">ATP synthesis</keyword>
<dbReference type="RefSeq" id="WP_027890025.1">
    <property type="nucleotide sequence ID" value="NZ_CALXYH010000018.1"/>
</dbReference>
<dbReference type="GO" id="GO:0045259">
    <property type="term" value="C:proton-transporting ATP synthase complex"/>
    <property type="evidence" value="ECO:0007669"/>
    <property type="project" value="UniProtKB-KW"/>
</dbReference>
<evidence type="ECO:0000259" key="11">
    <source>
        <dbReference type="Pfam" id="PF02823"/>
    </source>
</evidence>
<reference evidence="12 13" key="1">
    <citation type="submission" date="2017-06" db="EMBL/GenBank/DDBJ databases">
        <authorList>
            <consortium name="Pathogen Informatics"/>
        </authorList>
    </citation>
    <scope>NUCLEOTIDE SEQUENCE [LARGE SCALE GENOMIC DNA]</scope>
    <source>
        <strain evidence="12 13">NCTC10570</strain>
    </source>
</reference>
<keyword evidence="5 8" id="KW-0472">Membrane</keyword>
<dbReference type="SUPFAM" id="SSF51344">
    <property type="entry name" value="Epsilon subunit of F1F0-ATP synthase N-terminal domain"/>
    <property type="match status" value="1"/>
</dbReference>